<dbReference type="KEGG" id="fpq:IB65_00845"/>
<protein>
    <submittedName>
        <fullName evidence="2">Uncharacterized protein</fullName>
    </submittedName>
</protein>
<dbReference type="KEGG" id="fpw:IA04_00835"/>
<reference evidence="2 3" key="1">
    <citation type="submission" date="2020-07" db="EMBL/GenBank/DDBJ databases">
        <title>Genomic characterization of Flavobacterium psychrophilum strains.</title>
        <authorList>
            <person name="Castillo D."/>
            <person name="Jorgensen J."/>
            <person name="Middelboe M."/>
        </authorList>
    </citation>
    <scope>NUCLEOTIDE SEQUENCE [LARGE SCALE GENOMIC DNA]</scope>
    <source>
        <strain evidence="2 3">FPS-R7</strain>
    </source>
</reference>
<dbReference type="KEGG" id="fpv:IA03_00850"/>
<proteinExistence type="predicted"/>
<accession>A0A075R939</accession>
<dbReference type="GeneID" id="66553818"/>
<dbReference type="PROSITE" id="PS51257">
    <property type="entry name" value="PROKAR_LIPOPROTEIN"/>
    <property type="match status" value="1"/>
</dbReference>
<name>A0A075R939_FLAPS</name>
<dbReference type="OMA" id="MDLFIHL"/>
<feature type="compositionally biased region" description="Polar residues" evidence="1">
    <location>
        <begin position="183"/>
        <end position="193"/>
    </location>
</feature>
<dbReference type="KEGG" id="fpc:FPSM_00213"/>
<gene>
    <name evidence="2" type="ORF">H0H26_02220</name>
</gene>
<feature type="region of interest" description="Disordered" evidence="1">
    <location>
        <begin position="180"/>
        <end position="202"/>
    </location>
</feature>
<dbReference type="Proteomes" id="UP000596329">
    <property type="component" value="Chromosome"/>
</dbReference>
<evidence type="ECO:0000313" key="2">
    <source>
        <dbReference type="EMBL" id="QRE04440.1"/>
    </source>
</evidence>
<dbReference type="RefSeq" id="WP_011962367.1">
    <property type="nucleotide sequence ID" value="NZ_BJSX01000088.1"/>
</dbReference>
<organism evidence="2 3">
    <name type="scientific">Flavobacterium psychrophilum</name>
    <dbReference type="NCBI Taxonomy" id="96345"/>
    <lineage>
        <taxon>Bacteria</taxon>
        <taxon>Pseudomonadati</taxon>
        <taxon>Bacteroidota</taxon>
        <taxon>Flavobacteriia</taxon>
        <taxon>Flavobacteriales</taxon>
        <taxon>Flavobacteriaceae</taxon>
        <taxon>Flavobacterium</taxon>
    </lineage>
</organism>
<evidence type="ECO:0000256" key="1">
    <source>
        <dbReference type="SAM" id="MobiDB-lite"/>
    </source>
</evidence>
<evidence type="ECO:0000313" key="3">
    <source>
        <dbReference type="Proteomes" id="UP000596329"/>
    </source>
</evidence>
<dbReference type="AlphaFoldDB" id="A0A075R939"/>
<dbReference type="EMBL" id="CP059075">
    <property type="protein sequence ID" value="QRE04440.1"/>
    <property type="molecule type" value="Genomic_DNA"/>
</dbReference>
<dbReference type="KEGG" id="fpk:IA06_00855"/>
<sequence>MRYFFLLYLLMTILLTGCKDNNDNNTHERQIAKALKEKELVFSSINKTWNFVPLNLTPEAQAITNNWSDWRLFTSELYQKPKGTIGAFQRKTKSLVLKVETLNNTIPERISKPQIKSRLMAIITKVKALHTFINLDRIPEKKVVTLITDLNIELNAFQDQIEEIVRRSHIQKEEGEQEMLNLLNGSQPTNTTPIREEKNIED</sequence>